<dbReference type="SMART" id="SM00849">
    <property type="entry name" value="Lactamase_B"/>
    <property type="match status" value="1"/>
</dbReference>
<dbReference type="InterPro" id="IPR037482">
    <property type="entry name" value="ST1585_MBL-fold"/>
</dbReference>
<reference evidence="2" key="1">
    <citation type="submission" date="2022-09" db="EMBL/GenBank/DDBJ databases">
        <title>Diverse halophilic archaea isolated from saline environments.</title>
        <authorList>
            <person name="Cui H.-L."/>
        </authorList>
    </citation>
    <scope>NUCLEOTIDE SEQUENCE</scope>
    <source>
        <strain evidence="2">ZS-35-S2</strain>
    </source>
</reference>
<dbReference type="Pfam" id="PF00753">
    <property type="entry name" value="Lactamase_B"/>
    <property type="match status" value="1"/>
</dbReference>
<dbReference type="GeneID" id="74941737"/>
<dbReference type="InterPro" id="IPR001279">
    <property type="entry name" value="Metallo-B-lactamas"/>
</dbReference>
<dbReference type="InterPro" id="IPR036866">
    <property type="entry name" value="RibonucZ/Hydroxyglut_hydro"/>
</dbReference>
<organism evidence="2 3">
    <name type="scientific">Salinirubellus salinus</name>
    <dbReference type="NCBI Taxonomy" id="1364945"/>
    <lineage>
        <taxon>Archaea</taxon>
        <taxon>Methanobacteriati</taxon>
        <taxon>Methanobacteriota</taxon>
        <taxon>Stenosarchaea group</taxon>
        <taxon>Halobacteria</taxon>
        <taxon>Halobacteriales</taxon>
        <taxon>Natronomonadaceae</taxon>
        <taxon>Salinirubellus</taxon>
    </lineage>
</organism>
<keyword evidence="3" id="KW-1185">Reference proteome</keyword>
<dbReference type="Proteomes" id="UP001057580">
    <property type="component" value="Chromosome"/>
</dbReference>
<evidence type="ECO:0000313" key="2">
    <source>
        <dbReference type="EMBL" id="UWM55624.1"/>
    </source>
</evidence>
<gene>
    <name evidence="2" type="ORF">N0B31_04905</name>
</gene>
<dbReference type="CDD" id="cd07726">
    <property type="entry name" value="ST1585-like_MBL-fold"/>
    <property type="match status" value="1"/>
</dbReference>
<dbReference type="AlphaFoldDB" id="A0A9E7UCB6"/>
<dbReference type="RefSeq" id="WP_260594724.1">
    <property type="nucleotide sequence ID" value="NZ_CP104003.1"/>
</dbReference>
<sequence length="295" mass="32319">MTDTPAVPVEGLADTYTVDTLLYGFEGALSQYVLDSAEPVVVDTGAANTTSQTYAAVDHLGIDRDEVRHVLVTHVHLDHAGGAGEFAREFPNATFYLHPEGYDYVTDADRLAALKRSVDRAMGTEDAYGDPDLVPEDRAVVVEDGERLDVGDHTLRFVDAPGHAPHHFAAFDETTGGLFSIDAAGMYQQGEMRPTTPPPSFDLEANLETVRRLRALEPARNLYGHYGPGAPDEAVAELDHYEAMLPEWVAFVDEHRAERPSVSEILAVTGAEWQSPTVQRDVAGVLNYLRERDDD</sequence>
<dbReference type="PANTHER" id="PTHR42951:SF4">
    <property type="entry name" value="ACYL-COENZYME A THIOESTERASE MBLAC2"/>
    <property type="match status" value="1"/>
</dbReference>
<protein>
    <submittedName>
        <fullName evidence="2">MBL fold metallo-hydrolase</fullName>
    </submittedName>
</protein>
<dbReference type="InterPro" id="IPR050855">
    <property type="entry name" value="NDM-1-like"/>
</dbReference>
<feature type="domain" description="Metallo-beta-lactamase" evidence="1">
    <location>
        <begin position="28"/>
        <end position="225"/>
    </location>
</feature>
<dbReference type="Gene3D" id="3.60.15.10">
    <property type="entry name" value="Ribonuclease Z/Hydroxyacylglutathione hydrolase-like"/>
    <property type="match status" value="1"/>
</dbReference>
<name>A0A9E7UCB6_9EURY</name>
<dbReference type="EMBL" id="CP104003">
    <property type="protein sequence ID" value="UWM55624.1"/>
    <property type="molecule type" value="Genomic_DNA"/>
</dbReference>
<accession>A0A9E7UCB6</accession>
<dbReference type="PANTHER" id="PTHR42951">
    <property type="entry name" value="METALLO-BETA-LACTAMASE DOMAIN-CONTAINING"/>
    <property type="match status" value="1"/>
</dbReference>
<proteinExistence type="predicted"/>
<dbReference type="KEGG" id="ssai:N0B31_04905"/>
<evidence type="ECO:0000313" key="3">
    <source>
        <dbReference type="Proteomes" id="UP001057580"/>
    </source>
</evidence>
<evidence type="ECO:0000259" key="1">
    <source>
        <dbReference type="SMART" id="SM00849"/>
    </source>
</evidence>
<dbReference type="SUPFAM" id="SSF56281">
    <property type="entry name" value="Metallo-hydrolase/oxidoreductase"/>
    <property type="match status" value="1"/>
</dbReference>